<dbReference type="GO" id="GO:0046394">
    <property type="term" value="P:carboxylic acid biosynthetic process"/>
    <property type="evidence" value="ECO:0007669"/>
    <property type="project" value="UniProtKB-ARBA"/>
</dbReference>
<name>A0A401GRS9_9APHY</name>
<dbReference type="AlphaFoldDB" id="A0A401GRS9"/>
<dbReference type="OrthoDB" id="10064407at2759"/>
<evidence type="ECO:0000313" key="2">
    <source>
        <dbReference type="EMBL" id="GBE84951.1"/>
    </source>
</evidence>
<dbReference type="GO" id="GO:0006520">
    <property type="term" value="P:amino acid metabolic process"/>
    <property type="evidence" value="ECO:0007669"/>
    <property type="project" value="UniProtKB-ARBA"/>
</dbReference>
<gene>
    <name evidence="2" type="ORF">SCP_0701330</name>
</gene>
<dbReference type="SUPFAM" id="SSF55021">
    <property type="entry name" value="ACT-like"/>
    <property type="match status" value="2"/>
</dbReference>
<dbReference type="InterPro" id="IPR045865">
    <property type="entry name" value="ACT-like_dom_sf"/>
</dbReference>
<dbReference type="PANTHER" id="PTHR39199">
    <property type="entry name" value="BLR5128 PROTEIN"/>
    <property type="match status" value="1"/>
</dbReference>
<sequence>MAPSVGETNLTALLATMQPVLQPDTYVFLTFPPSVQPPAMLPTTLTFAESEGTTVITTRATAEAHGLTDVHFPSRMITLQVHSSLEAVGFLATITAVLCRRKGMATNVVSAFFHDHIFVPEAKAEEAMEVLRGLVEDAQVKIAVEKMQ</sequence>
<feature type="domain" description="DUF2241" evidence="1">
    <location>
        <begin position="6"/>
        <end position="73"/>
    </location>
</feature>
<dbReference type="RefSeq" id="XP_027615864.1">
    <property type="nucleotide sequence ID" value="XM_027760063.1"/>
</dbReference>
<reference evidence="2 3" key="1">
    <citation type="journal article" date="2018" name="Sci. Rep.">
        <title>Genome sequence of the cauliflower mushroom Sparassis crispa (Hanabiratake) and its association with beneficial usage.</title>
        <authorList>
            <person name="Kiyama R."/>
            <person name="Furutani Y."/>
            <person name="Kawaguchi K."/>
            <person name="Nakanishi T."/>
        </authorList>
    </citation>
    <scope>NUCLEOTIDE SEQUENCE [LARGE SCALE GENOMIC DNA]</scope>
</reference>
<accession>A0A401GRS9</accession>
<dbReference type="InterPro" id="IPR018717">
    <property type="entry name" value="DUF2241"/>
</dbReference>
<comment type="caution">
    <text evidence="2">The sequence shown here is derived from an EMBL/GenBank/DDBJ whole genome shotgun (WGS) entry which is preliminary data.</text>
</comment>
<evidence type="ECO:0000259" key="1">
    <source>
        <dbReference type="Pfam" id="PF10000"/>
    </source>
</evidence>
<dbReference type="STRING" id="139825.A0A401GRS9"/>
<proteinExistence type="predicted"/>
<organism evidence="2 3">
    <name type="scientific">Sparassis crispa</name>
    <dbReference type="NCBI Taxonomy" id="139825"/>
    <lineage>
        <taxon>Eukaryota</taxon>
        <taxon>Fungi</taxon>
        <taxon>Dikarya</taxon>
        <taxon>Basidiomycota</taxon>
        <taxon>Agaricomycotina</taxon>
        <taxon>Agaricomycetes</taxon>
        <taxon>Polyporales</taxon>
        <taxon>Sparassidaceae</taxon>
        <taxon>Sparassis</taxon>
    </lineage>
</organism>
<keyword evidence="3" id="KW-1185">Reference proteome</keyword>
<dbReference type="Gene3D" id="3.30.2130.10">
    <property type="entry name" value="VC0802-like"/>
    <property type="match status" value="1"/>
</dbReference>
<evidence type="ECO:0000313" key="3">
    <source>
        <dbReference type="Proteomes" id="UP000287166"/>
    </source>
</evidence>
<protein>
    <recommendedName>
        <fullName evidence="1">DUF2241 domain-containing protein</fullName>
    </recommendedName>
</protein>
<dbReference type="PANTHER" id="PTHR39199:SF1">
    <property type="entry name" value="BLR5128 PROTEIN"/>
    <property type="match status" value="1"/>
</dbReference>
<dbReference type="EMBL" id="BFAD01000007">
    <property type="protein sequence ID" value="GBE84951.1"/>
    <property type="molecule type" value="Genomic_DNA"/>
</dbReference>
<dbReference type="GeneID" id="38781868"/>
<dbReference type="Pfam" id="PF10000">
    <property type="entry name" value="ACT_3"/>
    <property type="match status" value="1"/>
</dbReference>
<dbReference type="InParanoid" id="A0A401GRS9"/>
<dbReference type="Proteomes" id="UP000287166">
    <property type="component" value="Unassembled WGS sequence"/>
</dbReference>